<organism evidence="2">
    <name type="scientific">hydrothermal vent metagenome</name>
    <dbReference type="NCBI Taxonomy" id="652676"/>
    <lineage>
        <taxon>unclassified sequences</taxon>
        <taxon>metagenomes</taxon>
        <taxon>ecological metagenomes</taxon>
    </lineage>
</organism>
<dbReference type="PANTHER" id="PTHR12147:SF26">
    <property type="entry name" value="PEPTIDASE M28 DOMAIN-CONTAINING PROTEIN"/>
    <property type="match status" value="1"/>
</dbReference>
<dbReference type="Pfam" id="PF04389">
    <property type="entry name" value="Peptidase_M28"/>
    <property type="match status" value="1"/>
</dbReference>
<dbReference type="EMBL" id="UOEL01000134">
    <property type="protein sequence ID" value="VAW16585.1"/>
    <property type="molecule type" value="Genomic_DNA"/>
</dbReference>
<feature type="domain" description="Peptidase M28" evidence="1">
    <location>
        <begin position="97"/>
        <end position="219"/>
    </location>
</feature>
<dbReference type="PROSITE" id="PS51257">
    <property type="entry name" value="PROKAR_LIPOPROTEIN"/>
    <property type="match status" value="1"/>
</dbReference>
<dbReference type="SUPFAM" id="SSF53187">
    <property type="entry name" value="Zn-dependent exopeptidases"/>
    <property type="match status" value="1"/>
</dbReference>
<protein>
    <recommendedName>
        <fullName evidence="1">Peptidase M28 domain-containing protein</fullName>
    </recommendedName>
</protein>
<accession>A0A3B0TDK4</accession>
<dbReference type="PANTHER" id="PTHR12147">
    <property type="entry name" value="METALLOPEPTIDASE M28 FAMILY MEMBER"/>
    <property type="match status" value="1"/>
</dbReference>
<dbReference type="Gene3D" id="3.40.630.10">
    <property type="entry name" value="Zn peptidases"/>
    <property type="match status" value="1"/>
</dbReference>
<name>A0A3B0TDK4_9ZZZZ</name>
<reference evidence="2" key="1">
    <citation type="submission" date="2018-06" db="EMBL/GenBank/DDBJ databases">
        <authorList>
            <person name="Zhirakovskaya E."/>
        </authorList>
    </citation>
    <scope>NUCLEOTIDE SEQUENCE</scope>
</reference>
<dbReference type="GO" id="GO:0008235">
    <property type="term" value="F:metalloexopeptidase activity"/>
    <property type="evidence" value="ECO:0007669"/>
    <property type="project" value="InterPro"/>
</dbReference>
<dbReference type="InterPro" id="IPR045175">
    <property type="entry name" value="M28_fam"/>
</dbReference>
<evidence type="ECO:0000313" key="2">
    <source>
        <dbReference type="EMBL" id="VAW16585.1"/>
    </source>
</evidence>
<dbReference type="InterPro" id="IPR007484">
    <property type="entry name" value="Peptidase_M28"/>
</dbReference>
<proteinExistence type="predicted"/>
<sequence length="222" mass="24532">MKYKLIFLLILFLSCEKKSEVSVSTNASELSINESILIQNLKIISHDSMQGREYLTEGNRKTRDFINKEFSKLELQSVVGTGYLQRFSVDSLSSGTNIIGKITGATAKTIVITAHYDHLGVVAGDIYNGADDNASGVSALIAIAAFYKKKLPNHTIVFAALDGEEVGLIGAQYLLNNYPSNVNDIVLNINLDMISRNDKNQLYASGTYHSPELKKILNQYYI</sequence>
<dbReference type="AlphaFoldDB" id="A0A3B0TDK4"/>
<gene>
    <name evidence="2" type="ORF">MNBD_BACTEROID03-2709</name>
</gene>
<evidence type="ECO:0000259" key="1">
    <source>
        <dbReference type="Pfam" id="PF04389"/>
    </source>
</evidence>
<dbReference type="GO" id="GO:0006508">
    <property type="term" value="P:proteolysis"/>
    <property type="evidence" value="ECO:0007669"/>
    <property type="project" value="InterPro"/>
</dbReference>